<comment type="caution">
    <text evidence="8">The sequence shown here is derived from an EMBL/GenBank/DDBJ whole genome shotgun (WGS) entry which is preliminary data.</text>
</comment>
<dbReference type="GeneID" id="66078812"/>
<evidence type="ECO:0000256" key="4">
    <source>
        <dbReference type="ARBA" id="ARBA00023157"/>
    </source>
</evidence>
<sequence>MAYRKLQAVIVAVLVGRASAQFSGLPACAQGCVTTATGPVGCTASDLQCLCGSRPFLSAVQRCISRNCEDLQEAATSLQIIQNACDATTGTGTSTGTFSGTATDTSSVSSPSSILTTSSSTSDLTTSITTPLTSSSETTPLTQPTTTSTPTTLVTTDTNTVTTISTPASVPPIQTPTFTTKPTASLTVQDSGSPVQTQGGNGAMTAHVSGSFLSTICGMIGAALLAI</sequence>
<comment type="subcellular location">
    <subcellularLocation>
        <location evidence="1">Secreted</location>
    </subcellularLocation>
</comment>
<dbReference type="PROSITE" id="PS52012">
    <property type="entry name" value="CFEM"/>
    <property type="match status" value="1"/>
</dbReference>
<feature type="domain" description="CFEM" evidence="7">
    <location>
        <begin position="1"/>
        <end position="112"/>
    </location>
</feature>
<accession>A0A9P7USY3</accession>
<evidence type="ECO:0000256" key="2">
    <source>
        <dbReference type="ARBA" id="ARBA00022525"/>
    </source>
</evidence>
<evidence type="ECO:0000256" key="5">
    <source>
        <dbReference type="SAM" id="MobiDB-lite"/>
    </source>
</evidence>
<feature type="region of interest" description="Disordered" evidence="5">
    <location>
        <begin position="166"/>
        <end position="200"/>
    </location>
</feature>
<feature type="chain" id="PRO_5040448390" description="CFEM domain-containing protein" evidence="6">
    <location>
        <begin position="21"/>
        <end position="227"/>
    </location>
</feature>
<keyword evidence="4" id="KW-1015">Disulfide bond</keyword>
<feature type="region of interest" description="Disordered" evidence="5">
    <location>
        <begin position="99"/>
        <end position="152"/>
    </location>
</feature>
<dbReference type="InterPro" id="IPR008427">
    <property type="entry name" value="Extracellular_membr_CFEM_dom"/>
</dbReference>
<dbReference type="RefSeq" id="XP_043007104.1">
    <property type="nucleotide sequence ID" value="XM_043154649.1"/>
</dbReference>
<keyword evidence="2" id="KW-0964">Secreted</keyword>
<dbReference type="Pfam" id="PF05730">
    <property type="entry name" value="CFEM"/>
    <property type="match status" value="1"/>
</dbReference>
<dbReference type="SMART" id="SM00747">
    <property type="entry name" value="CFEM"/>
    <property type="match status" value="1"/>
</dbReference>
<feature type="compositionally biased region" description="Polar residues" evidence="5">
    <location>
        <begin position="175"/>
        <end position="198"/>
    </location>
</feature>
<dbReference type="KEGG" id="more:E1B28_009736"/>
<evidence type="ECO:0000256" key="1">
    <source>
        <dbReference type="ARBA" id="ARBA00004613"/>
    </source>
</evidence>
<dbReference type="GO" id="GO:0005576">
    <property type="term" value="C:extracellular region"/>
    <property type="evidence" value="ECO:0007669"/>
    <property type="project" value="UniProtKB-SubCell"/>
</dbReference>
<dbReference type="AlphaFoldDB" id="A0A9P7USY3"/>
<feature type="signal peptide" evidence="6">
    <location>
        <begin position="1"/>
        <end position="20"/>
    </location>
</feature>
<evidence type="ECO:0000256" key="6">
    <source>
        <dbReference type="SAM" id="SignalP"/>
    </source>
</evidence>
<evidence type="ECO:0000313" key="9">
    <source>
        <dbReference type="Proteomes" id="UP001049176"/>
    </source>
</evidence>
<keyword evidence="3 6" id="KW-0732">Signal</keyword>
<gene>
    <name evidence="8" type="ORF">E1B28_009736</name>
</gene>
<organism evidence="8 9">
    <name type="scientific">Marasmius oreades</name>
    <name type="common">fairy-ring Marasmius</name>
    <dbReference type="NCBI Taxonomy" id="181124"/>
    <lineage>
        <taxon>Eukaryota</taxon>
        <taxon>Fungi</taxon>
        <taxon>Dikarya</taxon>
        <taxon>Basidiomycota</taxon>
        <taxon>Agaricomycotina</taxon>
        <taxon>Agaricomycetes</taxon>
        <taxon>Agaricomycetidae</taxon>
        <taxon>Agaricales</taxon>
        <taxon>Marasmiineae</taxon>
        <taxon>Marasmiaceae</taxon>
        <taxon>Marasmius</taxon>
    </lineage>
</organism>
<proteinExistence type="predicted"/>
<evidence type="ECO:0000256" key="3">
    <source>
        <dbReference type="ARBA" id="ARBA00022729"/>
    </source>
</evidence>
<dbReference type="OrthoDB" id="3065412at2759"/>
<protein>
    <recommendedName>
        <fullName evidence="7">CFEM domain-containing protein</fullName>
    </recommendedName>
</protein>
<reference evidence="8" key="1">
    <citation type="journal article" date="2021" name="Genome Biol. Evol.">
        <title>The assembled and annotated genome of the fairy-ring fungus Marasmius oreades.</title>
        <authorList>
            <person name="Hiltunen M."/>
            <person name="Ament-Velasquez S.L."/>
            <person name="Johannesson H."/>
        </authorList>
    </citation>
    <scope>NUCLEOTIDE SEQUENCE</scope>
    <source>
        <strain evidence="8">03SP1</strain>
    </source>
</reference>
<evidence type="ECO:0000259" key="7">
    <source>
        <dbReference type="PROSITE" id="PS52012"/>
    </source>
</evidence>
<dbReference type="Proteomes" id="UP001049176">
    <property type="component" value="Chromosome 6"/>
</dbReference>
<evidence type="ECO:0000313" key="8">
    <source>
        <dbReference type="EMBL" id="KAG7090634.1"/>
    </source>
</evidence>
<dbReference type="EMBL" id="CM032186">
    <property type="protein sequence ID" value="KAG7090634.1"/>
    <property type="molecule type" value="Genomic_DNA"/>
</dbReference>
<name>A0A9P7USY3_9AGAR</name>
<keyword evidence="9" id="KW-1185">Reference proteome</keyword>